<keyword evidence="1" id="KW-0472">Membrane</keyword>
<feature type="transmembrane region" description="Helical" evidence="1">
    <location>
        <begin position="107"/>
        <end position="127"/>
    </location>
</feature>
<protein>
    <submittedName>
        <fullName evidence="2">Bax inhibitor-1/YccA family protein</fullName>
    </submittedName>
</protein>
<comment type="caution">
    <text evidence="2">The sequence shown here is derived from an EMBL/GenBank/DDBJ whole genome shotgun (WGS) entry which is preliminary data.</text>
</comment>
<evidence type="ECO:0000256" key="1">
    <source>
        <dbReference type="SAM" id="Phobius"/>
    </source>
</evidence>
<dbReference type="PANTHER" id="PTHR41282:SF1">
    <property type="entry name" value="CONSERVED TRANSMEMBRANE PROTEIN-RELATED"/>
    <property type="match status" value="1"/>
</dbReference>
<feature type="transmembrane region" description="Helical" evidence="1">
    <location>
        <begin position="78"/>
        <end position="100"/>
    </location>
</feature>
<evidence type="ECO:0000313" key="2">
    <source>
        <dbReference type="EMBL" id="RZO19901.1"/>
    </source>
</evidence>
<dbReference type="PANTHER" id="PTHR41282">
    <property type="entry name" value="CONSERVED TRANSMEMBRANE PROTEIN-RELATED"/>
    <property type="match status" value="1"/>
</dbReference>
<evidence type="ECO:0000313" key="3">
    <source>
        <dbReference type="Proteomes" id="UP000315889"/>
    </source>
</evidence>
<feature type="transmembrane region" description="Helical" evidence="1">
    <location>
        <begin position="200"/>
        <end position="224"/>
    </location>
</feature>
<gene>
    <name evidence="2" type="ORF">EVB03_05975</name>
</gene>
<organism evidence="2 3">
    <name type="scientific">SAR92 clade bacterium</name>
    <dbReference type="NCBI Taxonomy" id="2315479"/>
    <lineage>
        <taxon>Bacteria</taxon>
        <taxon>Pseudomonadati</taxon>
        <taxon>Pseudomonadota</taxon>
        <taxon>Gammaproteobacteria</taxon>
        <taxon>Cellvibrionales</taxon>
        <taxon>Porticoccaceae</taxon>
        <taxon>SAR92 clade</taxon>
    </lineage>
</organism>
<dbReference type="EMBL" id="SHBP01000007">
    <property type="protein sequence ID" value="RZO19901.1"/>
    <property type="molecule type" value="Genomic_DNA"/>
</dbReference>
<dbReference type="Proteomes" id="UP000315889">
    <property type="component" value="Unassembled WGS sequence"/>
</dbReference>
<dbReference type="PIRSF" id="PIRSF009160">
    <property type="entry name" value="UCP009160"/>
    <property type="match status" value="1"/>
</dbReference>
<keyword evidence="1" id="KW-1133">Transmembrane helix</keyword>
<feature type="transmembrane region" description="Helical" evidence="1">
    <location>
        <begin position="164"/>
        <end position="188"/>
    </location>
</feature>
<reference evidence="2 3" key="1">
    <citation type="submission" date="2019-02" db="EMBL/GenBank/DDBJ databases">
        <title>Prokaryotic population dynamics and viral predation in marine succession experiment using metagenomics: the confinement effect.</title>
        <authorList>
            <person name="Haro-Moreno J.M."/>
            <person name="Rodriguez-Valera F."/>
            <person name="Lopez-Perez M."/>
        </authorList>
    </citation>
    <scope>NUCLEOTIDE SEQUENCE [LARGE SCALE GENOMIC DNA]</scope>
    <source>
        <strain evidence="2">MED-G170</strain>
    </source>
</reference>
<feature type="transmembrane region" description="Helical" evidence="1">
    <location>
        <begin position="236"/>
        <end position="254"/>
    </location>
</feature>
<name>A0A520MFF2_9GAMM</name>
<feature type="transmembrane region" description="Helical" evidence="1">
    <location>
        <begin position="54"/>
        <end position="72"/>
    </location>
</feature>
<proteinExistence type="predicted"/>
<sequence>MSNHKALNMFGRSGNPALKATTFSSVSQRASSASGIQATASSTMTLQGTVNKTGILLALVVLSASYTWNLFFQSGNPGAVMPMAIGGAIFGFILALVTIFKKQWAGITAPMYAVAEGLFLGAISGIFEMQYPGIVIQAVGLTLGTLASLLFLYKTGIIKPTENFRLMVASATMGIGMLYLVSMLMNAFGSGGIGFIHSNGLFGIGFSLFVVAIAALNLVLDFDFIEQGSEMDAPKYMEWFGAFSLMVTLIWLYLEMLRLLAKLRSR</sequence>
<feature type="transmembrane region" description="Helical" evidence="1">
    <location>
        <begin position="133"/>
        <end position="152"/>
    </location>
</feature>
<dbReference type="InterPro" id="IPR010539">
    <property type="entry name" value="BaxI_1-like"/>
</dbReference>
<dbReference type="Pfam" id="PF12811">
    <property type="entry name" value="BaxI_1"/>
    <property type="match status" value="1"/>
</dbReference>
<keyword evidence="1" id="KW-0812">Transmembrane</keyword>
<accession>A0A520MFF2</accession>
<dbReference type="AlphaFoldDB" id="A0A520MFF2"/>